<protein>
    <recommendedName>
        <fullName evidence="3">DUF2933 domain-containing protein</fullName>
    </recommendedName>
</protein>
<dbReference type="Proteomes" id="UP000192796">
    <property type="component" value="Unassembled WGS sequence"/>
</dbReference>
<name>A0A1V9FP84_9BACT</name>
<proteinExistence type="predicted"/>
<accession>A0A1V9FP84</accession>
<dbReference type="AlphaFoldDB" id="A0A1V9FP84"/>
<gene>
    <name evidence="1" type="ORF">A3860_34375</name>
</gene>
<evidence type="ECO:0000313" key="2">
    <source>
        <dbReference type="Proteomes" id="UP000192796"/>
    </source>
</evidence>
<organism evidence="1 2">
    <name type="scientific">Niastella vici</name>
    <dbReference type="NCBI Taxonomy" id="1703345"/>
    <lineage>
        <taxon>Bacteria</taxon>
        <taxon>Pseudomonadati</taxon>
        <taxon>Bacteroidota</taxon>
        <taxon>Chitinophagia</taxon>
        <taxon>Chitinophagales</taxon>
        <taxon>Chitinophagaceae</taxon>
        <taxon>Niastella</taxon>
    </lineage>
</organism>
<dbReference type="STRING" id="1703345.A3860_34375"/>
<evidence type="ECO:0008006" key="3">
    <source>
        <dbReference type="Google" id="ProtNLM"/>
    </source>
</evidence>
<sequence>MMLIGCGLPLLLIILAPVFGIKGNWSTLIFVVAMFACHLLMPMHQHSSKPSNKTNHESHSH</sequence>
<evidence type="ECO:0000313" key="1">
    <source>
        <dbReference type="EMBL" id="OQP60169.1"/>
    </source>
</evidence>
<reference evidence="1 2" key="1">
    <citation type="submission" date="2016-03" db="EMBL/GenBank/DDBJ databases">
        <title>Niastella vici sp. nov., isolated from farmland soil.</title>
        <authorList>
            <person name="Chen L."/>
            <person name="Wang D."/>
            <person name="Yang S."/>
            <person name="Wang G."/>
        </authorList>
    </citation>
    <scope>NUCLEOTIDE SEQUENCE [LARGE SCALE GENOMIC DNA]</scope>
    <source>
        <strain evidence="1 2">DJ57</strain>
    </source>
</reference>
<keyword evidence="2" id="KW-1185">Reference proteome</keyword>
<comment type="caution">
    <text evidence="1">The sequence shown here is derived from an EMBL/GenBank/DDBJ whole genome shotgun (WGS) entry which is preliminary data.</text>
</comment>
<dbReference type="EMBL" id="LVYD01000065">
    <property type="protein sequence ID" value="OQP60169.1"/>
    <property type="molecule type" value="Genomic_DNA"/>
</dbReference>